<protein>
    <submittedName>
        <fullName evidence="3">Predicted protein</fullName>
    </submittedName>
</protein>
<feature type="transmembrane region" description="Helical" evidence="2">
    <location>
        <begin position="379"/>
        <end position="402"/>
    </location>
</feature>
<keyword evidence="2" id="KW-1133">Transmembrane helix</keyword>
<dbReference type="RefSeq" id="XP_003059875.1">
    <property type="nucleotide sequence ID" value="XM_003059829.1"/>
</dbReference>
<reference evidence="3 4" key="1">
    <citation type="journal article" date="2009" name="Science">
        <title>Green evolution and dynamic adaptations revealed by genomes of the marine picoeukaryotes Micromonas.</title>
        <authorList>
            <person name="Worden A.Z."/>
            <person name="Lee J.H."/>
            <person name="Mock T."/>
            <person name="Rouze P."/>
            <person name="Simmons M.P."/>
            <person name="Aerts A.L."/>
            <person name="Allen A.E."/>
            <person name="Cuvelier M.L."/>
            <person name="Derelle E."/>
            <person name="Everett M.V."/>
            <person name="Foulon E."/>
            <person name="Grimwood J."/>
            <person name="Gundlach H."/>
            <person name="Henrissat B."/>
            <person name="Napoli C."/>
            <person name="McDonald S.M."/>
            <person name="Parker M.S."/>
            <person name="Rombauts S."/>
            <person name="Salamov A."/>
            <person name="Von Dassow P."/>
            <person name="Badger J.H."/>
            <person name="Coutinho P.M."/>
            <person name="Demir E."/>
            <person name="Dubchak I."/>
            <person name="Gentemann C."/>
            <person name="Eikrem W."/>
            <person name="Gready J.E."/>
            <person name="John U."/>
            <person name="Lanier W."/>
            <person name="Lindquist E.A."/>
            <person name="Lucas S."/>
            <person name="Mayer K.F."/>
            <person name="Moreau H."/>
            <person name="Not F."/>
            <person name="Otillar R."/>
            <person name="Panaud O."/>
            <person name="Pangilinan J."/>
            <person name="Paulsen I."/>
            <person name="Piegu B."/>
            <person name="Poliakov A."/>
            <person name="Robbens S."/>
            <person name="Schmutz J."/>
            <person name="Toulza E."/>
            <person name="Wyss T."/>
            <person name="Zelensky A."/>
            <person name="Zhou K."/>
            <person name="Armbrust E.V."/>
            <person name="Bhattacharya D."/>
            <person name="Goodenough U.W."/>
            <person name="Van de Peer Y."/>
            <person name="Grigoriev I.V."/>
        </authorList>
    </citation>
    <scope>NUCLEOTIDE SEQUENCE [LARGE SCALE GENOMIC DNA]</scope>
    <source>
        <strain evidence="3 4">CCMP1545</strain>
    </source>
</reference>
<dbReference type="EMBL" id="GG663741">
    <property type="protein sequence ID" value="EEH55827.1"/>
    <property type="molecule type" value="Genomic_DNA"/>
</dbReference>
<feature type="transmembrane region" description="Helical" evidence="2">
    <location>
        <begin position="251"/>
        <end position="274"/>
    </location>
</feature>
<sequence length="444" mass="46559">MPPRKPPSARAAAAAARPKSQYKQIDKRKYDRRALDLADDAERTRGRVHASDAARVWHDVHDGGRVTDIEYATLARIAMDGMYKMTRGVTTFFRDKVSAHRRWRTLRRTVEFVALAKAGARRHRRNEDEDEFENERERERGGWEPTSTPARAARAAWQRILPALLALLATRAIVTATAATGSPPRAVAGAAAAAAAAAVLVPALIATWALEFIRLSPWSPVRLPPGSLAARVCDVVLVADERERVHGLARWTLAAWLACVAFPADCAVAAVAISGSMKCLFGGDEGGASRNRRLAVACVAFAITWALHGAVFVGMPRSPPIPPQPLPPAPPPASFADAVATSACMLVAASVGAAASMTSGTTGVGGVARNAGMVIETPGAWALAAVSGVVAAAAAAGADEAAATVRNSRSMRSVVRDAASRDAVAPLVIAGVAYVSRGVVLGWA</sequence>
<feature type="transmembrane region" description="Helical" evidence="2">
    <location>
        <begin position="186"/>
        <end position="210"/>
    </location>
</feature>
<feature type="region of interest" description="Disordered" evidence="1">
    <location>
        <begin position="123"/>
        <end position="149"/>
    </location>
</feature>
<feature type="transmembrane region" description="Helical" evidence="2">
    <location>
        <begin position="423"/>
        <end position="443"/>
    </location>
</feature>
<keyword evidence="2" id="KW-0812">Transmembrane</keyword>
<evidence type="ECO:0000313" key="4">
    <source>
        <dbReference type="Proteomes" id="UP000001876"/>
    </source>
</evidence>
<dbReference type="AlphaFoldDB" id="C1MW77"/>
<feature type="compositionally biased region" description="Low complexity" evidence="1">
    <location>
        <begin position="8"/>
        <end position="19"/>
    </location>
</feature>
<dbReference type="Proteomes" id="UP000001876">
    <property type="component" value="Unassembled WGS sequence"/>
</dbReference>
<organism evidence="4">
    <name type="scientific">Micromonas pusilla (strain CCMP1545)</name>
    <name type="common">Picoplanktonic green alga</name>
    <dbReference type="NCBI Taxonomy" id="564608"/>
    <lineage>
        <taxon>Eukaryota</taxon>
        <taxon>Viridiplantae</taxon>
        <taxon>Chlorophyta</taxon>
        <taxon>Mamiellophyceae</taxon>
        <taxon>Mamiellales</taxon>
        <taxon>Mamiellaceae</taxon>
        <taxon>Micromonas</taxon>
    </lineage>
</organism>
<feature type="region of interest" description="Disordered" evidence="1">
    <location>
        <begin position="1"/>
        <end position="25"/>
    </location>
</feature>
<evidence type="ECO:0000256" key="2">
    <source>
        <dbReference type="SAM" id="Phobius"/>
    </source>
</evidence>
<feature type="transmembrane region" description="Helical" evidence="2">
    <location>
        <begin position="294"/>
        <end position="314"/>
    </location>
</feature>
<dbReference type="GeneID" id="9685607"/>
<evidence type="ECO:0000256" key="1">
    <source>
        <dbReference type="SAM" id="MobiDB-lite"/>
    </source>
</evidence>
<feature type="transmembrane region" description="Helical" evidence="2">
    <location>
        <begin position="335"/>
        <end position="359"/>
    </location>
</feature>
<feature type="transmembrane region" description="Helical" evidence="2">
    <location>
        <begin position="160"/>
        <end position="180"/>
    </location>
</feature>
<keyword evidence="2" id="KW-0472">Membrane</keyword>
<evidence type="ECO:0000313" key="3">
    <source>
        <dbReference type="EMBL" id="EEH55827.1"/>
    </source>
</evidence>
<name>C1MW77_MICPC</name>
<dbReference type="KEGG" id="mpp:MICPUCDRAFT_59654"/>
<gene>
    <name evidence="3" type="ORF">MICPUCDRAFT_59654</name>
</gene>
<keyword evidence="4" id="KW-1185">Reference proteome</keyword>
<proteinExistence type="predicted"/>
<accession>C1MW77</accession>